<evidence type="ECO:0000313" key="4">
    <source>
        <dbReference type="Proteomes" id="UP000625711"/>
    </source>
</evidence>
<name>A0A834IDW2_RHYFE</name>
<dbReference type="InterPro" id="IPR029058">
    <property type="entry name" value="AB_hydrolase_fold"/>
</dbReference>
<organism evidence="3 4">
    <name type="scientific">Rhynchophorus ferrugineus</name>
    <name type="common">Red palm weevil</name>
    <name type="synonym">Curculio ferrugineus</name>
    <dbReference type="NCBI Taxonomy" id="354439"/>
    <lineage>
        <taxon>Eukaryota</taxon>
        <taxon>Metazoa</taxon>
        <taxon>Ecdysozoa</taxon>
        <taxon>Arthropoda</taxon>
        <taxon>Hexapoda</taxon>
        <taxon>Insecta</taxon>
        <taxon>Pterygota</taxon>
        <taxon>Neoptera</taxon>
        <taxon>Endopterygota</taxon>
        <taxon>Coleoptera</taxon>
        <taxon>Polyphaga</taxon>
        <taxon>Cucujiformia</taxon>
        <taxon>Curculionidae</taxon>
        <taxon>Dryophthorinae</taxon>
        <taxon>Rhynchophorus</taxon>
    </lineage>
</organism>
<dbReference type="InterPro" id="IPR013094">
    <property type="entry name" value="AB_hydrolase_3"/>
</dbReference>
<dbReference type="PANTHER" id="PTHR48081">
    <property type="entry name" value="AB HYDROLASE SUPERFAMILY PROTEIN C4A8.06C"/>
    <property type="match status" value="1"/>
</dbReference>
<sequence>MYTLESLYSPSHWSKRHKKEIAVEKHIEFLNSASLNITKSIPTRDNIPYGPGSRQKYSIIGTDLKPDSPILIIIHGGYWQAEEITHQNMIFMSPICHKNEVKLITIGYDLCPVVTLQEIIDQVKTAIQICLNYAKVNKSCGLYLLGHSAGAHILAVLLESFLYNLPNDEQSLIKEIFLISGIYDITPLIHTTVNEALKLNSQDAKELSPYLVELNSPKHIIVHVIVAEHDSPSFIQQAIHFQVKLINSNITSRYNLINEEDHFSIMEKLTDENFDLIIRMSNDDELESLYNPSYWSKRLPKDAVVKEHIKFLNEKSEDVLNRIPNELNIEYGPGPREKYSIIGINLPLDSPIIIHIHGGYYQEELINHVNNSFIANIFYKYNIKTISLGYELSPKKNVVDILKSLTDGCRKCLQYALECKSRGIYFCGHSGGAHAISTIFSNLTYEISIEEKSLIKGAFIISALFNIEKLPEVSANQLLNLTVESAQMLSPLLTKLNYEQTQFYLISAENDSPLFLKQAKQFHRKLQKEGIKSELHILSGVDHFDIFEKLYFEDFELTKLIINVISKC</sequence>
<dbReference type="InterPro" id="IPR050300">
    <property type="entry name" value="GDXG_lipolytic_enzyme"/>
</dbReference>
<proteinExistence type="predicted"/>
<dbReference type="AlphaFoldDB" id="A0A834IDW2"/>
<accession>A0A834IDW2</accession>
<evidence type="ECO:0000313" key="3">
    <source>
        <dbReference type="EMBL" id="KAF7279005.1"/>
    </source>
</evidence>
<dbReference type="OrthoDB" id="433474at2759"/>
<feature type="domain" description="Alpha/beta hydrolase fold-3" evidence="2">
    <location>
        <begin position="72"/>
        <end position="190"/>
    </location>
</feature>
<dbReference type="Pfam" id="PF07859">
    <property type="entry name" value="Abhydrolase_3"/>
    <property type="match status" value="1"/>
</dbReference>
<dbReference type="GO" id="GO:0004061">
    <property type="term" value="F:arylformamidase activity"/>
    <property type="evidence" value="ECO:0007669"/>
    <property type="project" value="TreeGrafter"/>
</dbReference>
<reference evidence="3" key="1">
    <citation type="submission" date="2020-08" db="EMBL/GenBank/DDBJ databases">
        <title>Genome sequencing and assembly of the red palm weevil Rhynchophorus ferrugineus.</title>
        <authorList>
            <person name="Dias G.B."/>
            <person name="Bergman C.M."/>
            <person name="Manee M."/>
        </authorList>
    </citation>
    <scope>NUCLEOTIDE SEQUENCE</scope>
    <source>
        <strain evidence="3">AA-2017</strain>
        <tissue evidence="3">Whole larva</tissue>
    </source>
</reference>
<dbReference type="PANTHER" id="PTHR48081:SF33">
    <property type="entry name" value="KYNURENINE FORMAMIDASE"/>
    <property type="match status" value="1"/>
</dbReference>
<keyword evidence="4" id="KW-1185">Reference proteome</keyword>
<dbReference type="Gene3D" id="3.40.50.1820">
    <property type="entry name" value="alpha/beta hydrolase"/>
    <property type="match status" value="2"/>
</dbReference>
<dbReference type="EMBL" id="JAACXV010000378">
    <property type="protein sequence ID" value="KAF7279005.1"/>
    <property type="molecule type" value="Genomic_DNA"/>
</dbReference>
<dbReference type="SUPFAM" id="SSF53474">
    <property type="entry name" value="alpha/beta-Hydrolases"/>
    <property type="match status" value="2"/>
</dbReference>
<comment type="caution">
    <text evidence="3">The sequence shown here is derived from an EMBL/GenBank/DDBJ whole genome shotgun (WGS) entry which is preliminary data.</text>
</comment>
<evidence type="ECO:0000259" key="2">
    <source>
        <dbReference type="Pfam" id="PF07859"/>
    </source>
</evidence>
<protein>
    <recommendedName>
        <fullName evidence="2">Alpha/beta hydrolase fold-3 domain-containing protein</fullName>
    </recommendedName>
</protein>
<evidence type="ECO:0000256" key="1">
    <source>
        <dbReference type="ARBA" id="ARBA00022801"/>
    </source>
</evidence>
<dbReference type="Proteomes" id="UP000625711">
    <property type="component" value="Unassembled WGS sequence"/>
</dbReference>
<keyword evidence="1" id="KW-0378">Hydrolase</keyword>
<gene>
    <name evidence="3" type="ORF">GWI33_007731</name>
</gene>